<accession>A0A975I8D5</accession>
<dbReference type="RefSeq" id="WP_209357848.1">
    <property type="nucleotide sequence ID" value="NZ_CP060010.1"/>
</dbReference>
<organism evidence="1 2">
    <name type="scientific">Cognatishimia activa</name>
    <dbReference type="NCBI Taxonomy" id="1715691"/>
    <lineage>
        <taxon>Bacteria</taxon>
        <taxon>Pseudomonadati</taxon>
        <taxon>Pseudomonadota</taxon>
        <taxon>Alphaproteobacteria</taxon>
        <taxon>Rhodobacterales</taxon>
        <taxon>Paracoccaceae</taxon>
        <taxon>Cognatishimia</taxon>
    </lineage>
</organism>
<evidence type="ECO:0000313" key="2">
    <source>
        <dbReference type="Proteomes" id="UP000665026"/>
    </source>
</evidence>
<dbReference type="EMBL" id="CP060010">
    <property type="protein sequence ID" value="QTN37153.1"/>
    <property type="molecule type" value="Genomic_DNA"/>
</dbReference>
<dbReference type="AlphaFoldDB" id="A0A975I8D5"/>
<evidence type="ECO:0008006" key="3">
    <source>
        <dbReference type="Google" id="ProtNLM"/>
    </source>
</evidence>
<dbReference type="KEGG" id="cact:HZ995_06520"/>
<evidence type="ECO:0000313" key="1">
    <source>
        <dbReference type="EMBL" id="QTN37153.1"/>
    </source>
</evidence>
<dbReference type="Gene3D" id="1.10.287.1700">
    <property type="match status" value="1"/>
</dbReference>
<proteinExistence type="predicted"/>
<dbReference type="InterPro" id="IPR053716">
    <property type="entry name" value="Flag_assembly_chemotaxis_eff"/>
</dbReference>
<protein>
    <recommendedName>
        <fullName evidence="3">Flagellar FliJ protein</fullName>
    </recommendedName>
</protein>
<gene>
    <name evidence="1" type="ORF">HZ995_06520</name>
</gene>
<name>A0A975I8D5_9RHOB</name>
<sequence length="145" mass="16781">MDRARRIKALTTLQRIKEHELDEQAAKMGVIRAAQGNLQRELDSLTHRLETETQITSPEAAPFLAGFLQAVQQRRDFIDREMVKLDEKAAQIEGRLFETYAEVRTNENVLDKSLYEKRREEDLAESNALEEVARNRYMRQMGGSS</sequence>
<reference evidence="1" key="1">
    <citation type="submission" date="2020-07" db="EMBL/GenBank/DDBJ databases">
        <title>Genome sequences of bacteria associated with the marine, planktonic diatom Thalassiosira profunda strain ECT2AJA-044.</title>
        <authorList>
            <person name="Gargas C.B."/>
            <person name="Roberts W.R."/>
            <person name="Alverson A.J."/>
        </authorList>
    </citation>
    <scope>NUCLEOTIDE SEQUENCE</scope>
    <source>
        <strain evidence="1">ECT2AJA-044</strain>
    </source>
</reference>
<dbReference type="Proteomes" id="UP000665026">
    <property type="component" value="Chromosome"/>
</dbReference>